<dbReference type="Pfam" id="PF13457">
    <property type="entry name" value="GW"/>
    <property type="match status" value="3"/>
</dbReference>
<dbReference type="Pfam" id="PF08191">
    <property type="entry name" value="LRR_adjacent"/>
    <property type="match status" value="1"/>
</dbReference>
<dbReference type="InterPro" id="IPR003591">
    <property type="entry name" value="Leu-rich_rpt_typical-subtyp"/>
</dbReference>
<keyword evidence="8" id="KW-0732">Signal</keyword>
<evidence type="ECO:0000256" key="14">
    <source>
        <dbReference type="ARBA" id="ARBA00081565"/>
    </source>
</evidence>
<keyword evidence="4" id="KW-1003">Cell membrane</keyword>
<feature type="domain" description="GW" evidence="15">
    <location>
        <begin position="472"/>
        <end position="550"/>
    </location>
</feature>
<dbReference type="HOGENOM" id="CLU_019447_3_0_9"/>
<evidence type="ECO:0000313" key="16">
    <source>
        <dbReference type="EMBL" id="AEH91474.1"/>
    </source>
</evidence>
<dbReference type="GO" id="GO:0009274">
    <property type="term" value="C:peptidoglycan-based cell wall"/>
    <property type="evidence" value="ECO:0007669"/>
    <property type="project" value="UniProtKB-ARBA"/>
</dbReference>
<keyword evidence="7" id="KW-0358">Heparin-binding</keyword>
<keyword evidence="5" id="KW-0964">Secreted</keyword>
<evidence type="ECO:0000256" key="8">
    <source>
        <dbReference type="ARBA" id="ARBA00022729"/>
    </source>
</evidence>
<evidence type="ECO:0000256" key="12">
    <source>
        <dbReference type="ARBA" id="ARBA00023136"/>
    </source>
</evidence>
<dbReference type="InterPro" id="IPR014755">
    <property type="entry name" value="Cu-Rt/internalin_Ig-like"/>
</dbReference>
<evidence type="ECO:0000256" key="1">
    <source>
        <dbReference type="ARBA" id="ARBA00004236"/>
    </source>
</evidence>
<dbReference type="GO" id="GO:0008201">
    <property type="term" value="F:heparin binding"/>
    <property type="evidence" value="ECO:0007669"/>
    <property type="project" value="UniProtKB-KW"/>
</dbReference>
<dbReference type="NCBIfam" id="NF033202">
    <property type="entry name" value="GW_glycos_SH3"/>
    <property type="match status" value="3"/>
</dbReference>
<dbReference type="InterPro" id="IPR013378">
    <property type="entry name" value="InlB-like_B-rpt"/>
</dbReference>
<keyword evidence="9" id="KW-0677">Repeat</keyword>
<comment type="subcellular location">
    <subcellularLocation>
        <location evidence="1">Cell membrane</location>
    </subcellularLocation>
    <subcellularLocation>
        <location evidence="2">Secreted</location>
    </subcellularLocation>
</comment>
<evidence type="ECO:0000259" key="15">
    <source>
        <dbReference type="PROSITE" id="PS51780"/>
    </source>
</evidence>
<dbReference type="SUPFAM" id="SSF81296">
    <property type="entry name" value="E set domains"/>
    <property type="match status" value="1"/>
</dbReference>
<dbReference type="InterPro" id="IPR042229">
    <property type="entry name" value="Listeria/Bacterioides_rpt_sf"/>
</dbReference>
<dbReference type="Pfam" id="PF09479">
    <property type="entry name" value="Flg_new"/>
    <property type="match status" value="1"/>
</dbReference>
<evidence type="ECO:0000313" key="17">
    <source>
        <dbReference type="Proteomes" id="UP000000486"/>
    </source>
</evidence>
<keyword evidence="6" id="KW-0433">Leucine-rich repeat</keyword>
<evidence type="ECO:0000256" key="5">
    <source>
        <dbReference type="ARBA" id="ARBA00022525"/>
    </source>
</evidence>
<evidence type="ECO:0000256" key="13">
    <source>
        <dbReference type="ARBA" id="ARBA00068322"/>
    </source>
</evidence>
<dbReference type="Gene3D" id="2.30.30.170">
    <property type="match status" value="3"/>
</dbReference>
<evidence type="ECO:0000256" key="2">
    <source>
        <dbReference type="ARBA" id="ARBA00004613"/>
    </source>
</evidence>
<keyword evidence="12" id="KW-0472">Membrane</keyword>
<proteinExistence type="inferred from homology"/>
<keyword evidence="10" id="KW-0843">Virulence</keyword>
<accession>A0A0E0UT18</accession>
<dbReference type="InterPro" id="IPR014756">
    <property type="entry name" value="Ig_E-set"/>
</dbReference>
<organism evidence="16 17">
    <name type="scientific">Listeria monocytogenes serotype 4a (strain M7)</name>
    <dbReference type="NCBI Taxonomy" id="1030009"/>
    <lineage>
        <taxon>Bacteria</taxon>
        <taxon>Bacillati</taxon>
        <taxon>Bacillota</taxon>
        <taxon>Bacilli</taxon>
        <taxon>Bacillales</taxon>
        <taxon>Listeriaceae</taxon>
        <taxon>Listeria</taxon>
    </lineage>
</organism>
<dbReference type="InterPro" id="IPR038200">
    <property type="entry name" value="GW_dom_sf"/>
</dbReference>
<dbReference type="FunFam" id="2.30.30.170:FF:000001">
    <property type="entry name" value="Internalin B"/>
    <property type="match status" value="1"/>
</dbReference>
<dbReference type="InterPro" id="IPR024634">
    <property type="entry name" value="Internalin_N"/>
</dbReference>
<protein>
    <recommendedName>
        <fullName evidence="13">Internalin B</fullName>
    </recommendedName>
    <alternativeName>
        <fullName evidence="14">Invasion protein InlB</fullName>
    </alternativeName>
</protein>
<dbReference type="GO" id="GO:0005576">
    <property type="term" value="C:extracellular region"/>
    <property type="evidence" value="ECO:0007669"/>
    <property type="project" value="UniProtKB-SubCell"/>
</dbReference>
<dbReference type="PROSITE" id="PS51450">
    <property type="entry name" value="LRR"/>
    <property type="match status" value="6"/>
</dbReference>
<dbReference type="AlphaFoldDB" id="A0A0E0UT18"/>
<dbReference type="GO" id="GO:0005886">
    <property type="term" value="C:plasma membrane"/>
    <property type="evidence" value="ECO:0007669"/>
    <property type="project" value="UniProtKB-SubCell"/>
</dbReference>
<dbReference type="SUPFAM" id="SSF52058">
    <property type="entry name" value="L domain-like"/>
    <property type="match status" value="1"/>
</dbReference>
<evidence type="ECO:0000256" key="6">
    <source>
        <dbReference type="ARBA" id="ARBA00022614"/>
    </source>
</evidence>
<evidence type="ECO:0000256" key="4">
    <source>
        <dbReference type="ARBA" id="ARBA00022475"/>
    </source>
</evidence>
<keyword evidence="11" id="KW-0446">Lipid-binding</keyword>
<dbReference type="GO" id="GO:0008289">
    <property type="term" value="F:lipid binding"/>
    <property type="evidence" value="ECO:0007669"/>
    <property type="project" value="UniProtKB-KW"/>
</dbReference>
<dbReference type="Gene3D" id="2.60.40.1220">
    <property type="match status" value="1"/>
</dbReference>
<dbReference type="PATRIC" id="fig|1030009.3.peg.459"/>
<dbReference type="FunFam" id="3.80.10.10:FF:001164">
    <property type="entry name" value="GH01279p"/>
    <property type="match status" value="1"/>
</dbReference>
<dbReference type="Gene3D" id="2.60.40.4270">
    <property type="entry name" value="Listeria-Bacteroides repeat domain"/>
    <property type="match status" value="1"/>
</dbReference>
<dbReference type="PANTHER" id="PTHR46652:SF3">
    <property type="entry name" value="LEUCINE-RICH REPEAT-CONTAINING PROTEIN 9"/>
    <property type="match status" value="1"/>
</dbReference>
<dbReference type="SUPFAM" id="SSF82057">
    <property type="entry name" value="Prokaryotic SH3-related domain"/>
    <property type="match status" value="3"/>
</dbReference>
<dbReference type="InterPro" id="IPR001611">
    <property type="entry name" value="Leu-rich_rpt"/>
</dbReference>
<comment type="similarity">
    <text evidence="3">Belongs to the internalin family.</text>
</comment>
<feature type="domain" description="GW" evidence="15">
    <location>
        <begin position="553"/>
        <end position="630"/>
    </location>
</feature>
<feature type="domain" description="GW" evidence="15">
    <location>
        <begin position="393"/>
        <end position="467"/>
    </location>
</feature>
<evidence type="ECO:0000256" key="3">
    <source>
        <dbReference type="ARBA" id="ARBA00009432"/>
    </source>
</evidence>
<evidence type="ECO:0000256" key="7">
    <source>
        <dbReference type="ARBA" id="ARBA00022674"/>
    </source>
</evidence>
<dbReference type="PANTHER" id="PTHR46652">
    <property type="entry name" value="LEUCINE-RICH REPEAT AND IQ DOMAIN-CONTAINING PROTEIN 1-RELATED"/>
    <property type="match status" value="1"/>
</dbReference>
<sequence>MKEKHNPRRKHCLISGLAIIFSLWIIIGNGAKVQAETITVPTPIKQIFPDDAFAETIKDNLKKKSVTDLVAQNELNGIDQIIANNSDIKSIQGIQYLPNVTKLFLNGNKLTDIKPLANSKNLGWLFLDENKIKDLSSLKDLKKLKSLSLEHNGISDINGLVHLPQLESLYLGNNKLTDITILSRLTQLDTLSLEDNEISDIVPLSGLTKLQNLYLSKNHISDLRALAGLKNLDVLELFSQECLNKSINHQTNLVVPNTVKNIDGSLVTPEIISDDGDYEKPNVKWHLPEFINEVSFVFYQPVTVGKAKARFHGRVTQPLKEVYTVSYDVDGTVIKTKVEAGTRITAPKPPTKQGYVFKGWYTEKNGGHEWNFSTDYMSGNDFTLYAMFKAETTEKAVNLTRYVKYIRGNAGIYKLPREDNSLKQGTLASHRCKALTVDREARNGSELWYRLKNIGWTKAENLSLDRYDKIEYDKGVTAYARVKNAPGNAVWTKPYNTAGATLVNKLSVYQGKNMRILREAKTPITTWYQFSIDGKVIGWVDTRALNTFYKQSMEIPIQLTRYVSANKGNEAYYKVPVVDSPIKWGTLTKYKNQTLIVDRTATVEGQLWYRIRTSSTFIGWTKATNLSTQK</sequence>
<dbReference type="SMART" id="SM00365">
    <property type="entry name" value="LRR_SD22"/>
    <property type="match status" value="5"/>
</dbReference>
<dbReference type="Gene3D" id="3.80.10.10">
    <property type="entry name" value="Ribonuclease Inhibitor"/>
    <property type="match status" value="1"/>
</dbReference>
<dbReference type="Pfam" id="PF12799">
    <property type="entry name" value="LRR_4"/>
    <property type="match status" value="2"/>
</dbReference>
<dbReference type="InterPro" id="IPR025875">
    <property type="entry name" value="Leu-rich_rpt_4"/>
</dbReference>
<dbReference type="Pfam" id="PF12354">
    <property type="entry name" value="Internalin_N"/>
    <property type="match status" value="1"/>
</dbReference>
<evidence type="ECO:0000256" key="10">
    <source>
        <dbReference type="ARBA" id="ARBA00023026"/>
    </source>
</evidence>
<evidence type="ECO:0000256" key="9">
    <source>
        <dbReference type="ARBA" id="ARBA00022737"/>
    </source>
</evidence>
<dbReference type="RefSeq" id="WP_012581937.1">
    <property type="nucleotide sequence ID" value="NC_017537.1"/>
</dbReference>
<dbReference type="Proteomes" id="UP000000486">
    <property type="component" value="Chromosome"/>
</dbReference>
<evidence type="ECO:0000256" key="11">
    <source>
        <dbReference type="ARBA" id="ARBA00023121"/>
    </source>
</evidence>
<dbReference type="InterPro" id="IPR050836">
    <property type="entry name" value="SDS22/Internalin_LRR"/>
</dbReference>
<dbReference type="InterPro" id="IPR012569">
    <property type="entry name" value="Inl_IR"/>
</dbReference>
<dbReference type="KEGG" id="lmq:LMM7_0468"/>
<gene>
    <name evidence="16" type="primary">inlB</name>
    <name evidence="16" type="ordered locus">LMM7_0468</name>
</gene>
<name>A0A0E0UT18_LISMM</name>
<dbReference type="InterPro" id="IPR032675">
    <property type="entry name" value="LRR_dom_sf"/>
</dbReference>
<dbReference type="SMART" id="SM00369">
    <property type="entry name" value="LRR_TYP"/>
    <property type="match status" value="5"/>
</dbReference>
<reference evidence="16 17" key="1">
    <citation type="journal article" date="2011" name="J. Bacteriol.">
        <title>Genome sequence of the nonpathogenic Listeria monocytogenes serovar 4a strain M7.</title>
        <authorList>
            <person name="Chen J."/>
            <person name="Xia Y."/>
            <person name="Cheng C."/>
            <person name="Fang C."/>
            <person name="Shan Y."/>
            <person name="Jin G."/>
            <person name="Fang W."/>
        </authorList>
    </citation>
    <scope>NUCLEOTIDE SEQUENCE [LARGE SCALE GENOMIC DNA]</scope>
    <source>
        <strain evidence="16 17">M7</strain>
    </source>
</reference>
<dbReference type="InterPro" id="IPR025987">
    <property type="entry name" value="GW_dom"/>
</dbReference>
<dbReference type="NCBIfam" id="TIGR02543">
    <property type="entry name" value="List_Bact_rpt"/>
    <property type="match status" value="1"/>
</dbReference>
<dbReference type="PROSITE" id="PS51780">
    <property type="entry name" value="GW"/>
    <property type="match status" value="3"/>
</dbReference>
<dbReference type="EMBL" id="CP002816">
    <property type="protein sequence ID" value="AEH91474.1"/>
    <property type="molecule type" value="Genomic_DNA"/>
</dbReference>